<keyword evidence="2" id="KW-1185">Reference proteome</keyword>
<gene>
    <name evidence="1" type="ORF">HNQ66_001741</name>
</gene>
<comment type="caution">
    <text evidence="1">The sequence shown here is derived from an EMBL/GenBank/DDBJ whole genome shotgun (WGS) entry which is preliminary data.</text>
</comment>
<evidence type="ECO:0000313" key="1">
    <source>
        <dbReference type="EMBL" id="MBB5042345.1"/>
    </source>
</evidence>
<dbReference type="RefSeq" id="WP_184143099.1">
    <property type="nucleotide sequence ID" value="NZ_JACHIK010000004.1"/>
</dbReference>
<protein>
    <submittedName>
        <fullName evidence="1">Uncharacterized protein</fullName>
    </submittedName>
</protein>
<reference evidence="1 2" key="1">
    <citation type="submission" date="2020-08" db="EMBL/GenBank/DDBJ databases">
        <title>Genomic Encyclopedia of Type Strains, Phase IV (KMG-IV): sequencing the most valuable type-strain genomes for metagenomic binning, comparative biology and taxonomic classification.</title>
        <authorList>
            <person name="Goeker M."/>
        </authorList>
    </citation>
    <scope>NUCLEOTIDE SEQUENCE [LARGE SCALE GENOMIC DNA]</scope>
    <source>
        <strain evidence="1 2">DSM 21319</strain>
    </source>
</reference>
<accession>A0A7W7YUC9</accession>
<sequence length="130" mass="14404">MTLVTTKRLTQDMQAKAGLLVDRAGLVPQSVDQPMEAGDLLFYLSQTSMPMADFLKGEGLFVDGEGLHFDRSRFAEIRDIAEAVIREYEAGDRRDTWKRFDLSEDEDASGNGTYLLIVLAALDLLYGPAA</sequence>
<name>A0A7W7YUC9_9HYPH</name>
<dbReference type="AlphaFoldDB" id="A0A7W7YUC9"/>
<dbReference type="EMBL" id="JACHIK010000004">
    <property type="protein sequence ID" value="MBB5042345.1"/>
    <property type="molecule type" value="Genomic_DNA"/>
</dbReference>
<dbReference type="Proteomes" id="UP000535406">
    <property type="component" value="Unassembled WGS sequence"/>
</dbReference>
<evidence type="ECO:0000313" key="2">
    <source>
        <dbReference type="Proteomes" id="UP000535406"/>
    </source>
</evidence>
<proteinExistence type="predicted"/>
<organism evidence="1 2">
    <name type="scientific">Shinella fusca</name>
    <dbReference type="NCBI Taxonomy" id="544480"/>
    <lineage>
        <taxon>Bacteria</taxon>
        <taxon>Pseudomonadati</taxon>
        <taxon>Pseudomonadota</taxon>
        <taxon>Alphaproteobacteria</taxon>
        <taxon>Hyphomicrobiales</taxon>
        <taxon>Rhizobiaceae</taxon>
        <taxon>Shinella</taxon>
    </lineage>
</organism>